<dbReference type="CDD" id="cd00029">
    <property type="entry name" value="C1"/>
    <property type="match status" value="1"/>
</dbReference>
<evidence type="ECO:0000313" key="5">
    <source>
        <dbReference type="Proteomes" id="UP000827889"/>
    </source>
</evidence>
<keyword evidence="2" id="KW-0677">Repeat</keyword>
<dbReference type="PANTHER" id="PTHR46288:SF80">
    <property type="entry name" value="CYSTEINE_HISTIDINE-RICH C1 DOMAIN FAMILY PROTEIN"/>
    <property type="match status" value="1"/>
</dbReference>
<dbReference type="PANTHER" id="PTHR46288">
    <property type="entry name" value="PHORBOL-ESTER/DAG-TYPE DOMAIN-CONTAINING PROTEIN"/>
    <property type="match status" value="1"/>
</dbReference>
<dbReference type="InterPro" id="IPR002219">
    <property type="entry name" value="PKC_DAG/PE"/>
</dbReference>
<keyword evidence="5" id="KW-1185">Reference proteome</keyword>
<feature type="domain" description="Phorbol-ester/DAG-type" evidence="4">
    <location>
        <begin position="17"/>
        <end position="68"/>
    </location>
</feature>
<dbReference type="InterPro" id="IPR046349">
    <property type="entry name" value="C1-like_sf"/>
</dbReference>
<dbReference type="SUPFAM" id="SSF57889">
    <property type="entry name" value="Cysteine-rich domain"/>
    <property type="match status" value="1"/>
</dbReference>
<protein>
    <submittedName>
        <fullName evidence="6">Uncharacterized protein LOC115726741</fullName>
    </submittedName>
</protein>
<proteinExistence type="predicted"/>
<sequence length="389" mass="41043">MGRLNKEAEDQKHDAHHHPVVLTKIHNTNETPCSGCSINILPGEDYFACMPCHFFLHKRCFELPPSTTHDPHPHLLTLEFKPPYEGEEGFSCDHCAQPGTNQWLYCCRQCHFDVHICCAKLQTGPNLEASCRSRGLANVKPAPLVNATTSDTQSANSPFGGQGNFHNFHPGNTSVANQPVLAIPNAMTMTANQVPLNTTTPPSITSQYAFNAAYIHQSGNLTNGFQASGYPFSPTTASRTIQPIPMSPNGTTVFAARGPINNSTNPPVGVPQSRPSAAYGHNGVVYLNGAQGINNQPIYLRLNGGGAPMAAAVLPIQGFGYGNPGYYGANHGMMGGVKDMAIGGIFTGMGQSGGSEAFHGLTGILGGGGGGSIGLDGSELMGPYVGDYF</sequence>
<evidence type="ECO:0000256" key="1">
    <source>
        <dbReference type="ARBA" id="ARBA00022723"/>
    </source>
</evidence>
<evidence type="ECO:0000259" key="4">
    <source>
        <dbReference type="PROSITE" id="PS50081"/>
    </source>
</evidence>
<dbReference type="GeneID" id="115726741"/>
<keyword evidence="1" id="KW-0479">Metal-binding</keyword>
<dbReference type="Proteomes" id="UP000827889">
    <property type="component" value="Chromosome 6"/>
</dbReference>
<dbReference type="Pfam" id="PF03107">
    <property type="entry name" value="C1_2"/>
    <property type="match status" value="1"/>
</dbReference>
<evidence type="ECO:0000256" key="2">
    <source>
        <dbReference type="ARBA" id="ARBA00022737"/>
    </source>
</evidence>
<evidence type="ECO:0000256" key="3">
    <source>
        <dbReference type="ARBA" id="ARBA00022833"/>
    </source>
</evidence>
<gene>
    <name evidence="6" type="primary">LOC115726741</name>
</gene>
<name>A0ABM3HJF2_9MYRT</name>
<dbReference type="PROSITE" id="PS50081">
    <property type="entry name" value="ZF_DAG_PE_2"/>
    <property type="match status" value="1"/>
</dbReference>
<dbReference type="RefSeq" id="XP_048136716.1">
    <property type="nucleotide sequence ID" value="XM_048280759.1"/>
</dbReference>
<organism evidence="5 6">
    <name type="scientific">Rhodamnia argentea</name>
    <dbReference type="NCBI Taxonomy" id="178133"/>
    <lineage>
        <taxon>Eukaryota</taxon>
        <taxon>Viridiplantae</taxon>
        <taxon>Streptophyta</taxon>
        <taxon>Embryophyta</taxon>
        <taxon>Tracheophyta</taxon>
        <taxon>Spermatophyta</taxon>
        <taxon>Magnoliopsida</taxon>
        <taxon>eudicotyledons</taxon>
        <taxon>Gunneridae</taxon>
        <taxon>Pentapetalae</taxon>
        <taxon>rosids</taxon>
        <taxon>malvids</taxon>
        <taxon>Myrtales</taxon>
        <taxon>Myrtaceae</taxon>
        <taxon>Myrtoideae</taxon>
        <taxon>Myrteae</taxon>
        <taxon>Australasian group</taxon>
        <taxon>Rhodamnia</taxon>
    </lineage>
</organism>
<dbReference type="InterPro" id="IPR004146">
    <property type="entry name" value="DC1"/>
</dbReference>
<evidence type="ECO:0000313" key="6">
    <source>
        <dbReference type="RefSeq" id="XP_048136716.1"/>
    </source>
</evidence>
<keyword evidence="3" id="KW-0862">Zinc</keyword>
<accession>A0ABM3HJF2</accession>
<reference evidence="6" key="1">
    <citation type="submission" date="2025-08" db="UniProtKB">
        <authorList>
            <consortium name="RefSeq"/>
        </authorList>
    </citation>
    <scope>IDENTIFICATION</scope>
    <source>
        <tissue evidence="6">Leaf</tissue>
    </source>
</reference>